<feature type="transmembrane region" description="Helical" evidence="1">
    <location>
        <begin position="94"/>
        <end position="110"/>
    </location>
</feature>
<keyword evidence="2" id="KW-0732">Signal</keyword>
<keyword evidence="1" id="KW-0812">Transmembrane</keyword>
<keyword evidence="4" id="KW-1185">Reference proteome</keyword>
<keyword evidence="1" id="KW-1133">Transmembrane helix</keyword>
<feature type="chain" id="PRO_5024426634" evidence="2">
    <location>
        <begin position="20"/>
        <end position="113"/>
    </location>
</feature>
<dbReference type="GO" id="GO:0005886">
    <property type="term" value="C:plasma membrane"/>
    <property type="evidence" value="ECO:0007669"/>
    <property type="project" value="TreeGrafter"/>
</dbReference>
<organism evidence="3 4">
    <name type="scientific">Camelus dromedarius</name>
    <name type="common">Dromedary</name>
    <name type="synonym">Arabian camel</name>
    <dbReference type="NCBI Taxonomy" id="9838"/>
    <lineage>
        <taxon>Eukaryota</taxon>
        <taxon>Metazoa</taxon>
        <taxon>Chordata</taxon>
        <taxon>Craniata</taxon>
        <taxon>Vertebrata</taxon>
        <taxon>Euteleostomi</taxon>
        <taxon>Mammalia</taxon>
        <taxon>Eutheria</taxon>
        <taxon>Laurasiatheria</taxon>
        <taxon>Artiodactyla</taxon>
        <taxon>Tylopoda</taxon>
        <taxon>Camelidae</taxon>
        <taxon>Camelus</taxon>
    </lineage>
</organism>
<comment type="caution">
    <text evidence="3">The sequence shown here is derived from an EMBL/GenBank/DDBJ whole genome shotgun (WGS) entry which is preliminary data.</text>
</comment>
<dbReference type="PANTHER" id="PTHR17068">
    <property type="entry name" value="MYELOID-ASSOCIATED DIFFERENTIATION MARKER MYADM FAMILY MEMBER"/>
    <property type="match status" value="1"/>
</dbReference>
<dbReference type="GO" id="GO:0005911">
    <property type="term" value="C:cell-cell junction"/>
    <property type="evidence" value="ECO:0007669"/>
    <property type="project" value="TreeGrafter"/>
</dbReference>
<proteinExistence type="predicted"/>
<evidence type="ECO:0000313" key="3">
    <source>
        <dbReference type="EMBL" id="KAB1257058.1"/>
    </source>
</evidence>
<protein>
    <submittedName>
        <fullName evidence="3">Myeloid-associated differentiation marker</fullName>
    </submittedName>
</protein>
<evidence type="ECO:0000256" key="1">
    <source>
        <dbReference type="SAM" id="Phobius"/>
    </source>
</evidence>
<dbReference type="InterPro" id="IPR047123">
    <property type="entry name" value="MYADM-like"/>
</dbReference>
<dbReference type="EMBL" id="JWIN03000027">
    <property type="protein sequence ID" value="KAB1257058.1"/>
    <property type="molecule type" value="Genomic_DNA"/>
</dbReference>
<sequence>MAIVGFFFCLLQLLSPCMPFSLGARRDTLKGGIINWCMFFLTQGLTQNHTIAATTFFYISSVLYATEVAWVCFWPGDMYCFVPTLPDMLRRLENYVACVIFAFISSPYLYQDQ</sequence>
<accession>A0A5N4CDS0</accession>
<keyword evidence="1" id="KW-0472">Membrane</keyword>
<evidence type="ECO:0000256" key="2">
    <source>
        <dbReference type="SAM" id="SignalP"/>
    </source>
</evidence>
<feature type="signal peptide" evidence="2">
    <location>
        <begin position="1"/>
        <end position="19"/>
    </location>
</feature>
<feature type="transmembrane region" description="Helical" evidence="1">
    <location>
        <begin position="50"/>
        <end position="73"/>
    </location>
</feature>
<name>A0A5N4CDS0_CAMDR</name>
<reference evidence="3 4" key="1">
    <citation type="journal article" date="2019" name="Mol. Ecol. Resour.">
        <title>Improving Illumina assemblies with Hi-C and long reads: an example with the North African dromedary.</title>
        <authorList>
            <person name="Elbers J.P."/>
            <person name="Rogers M.F."/>
            <person name="Perelman P.L."/>
            <person name="Proskuryakova A.A."/>
            <person name="Serdyukova N.A."/>
            <person name="Johnson W.E."/>
            <person name="Horin P."/>
            <person name="Corander J."/>
            <person name="Murphy D."/>
            <person name="Burger P.A."/>
        </authorList>
    </citation>
    <scope>NUCLEOTIDE SEQUENCE [LARGE SCALE GENOMIC DNA]</scope>
    <source>
        <strain evidence="3">Drom800</strain>
        <tissue evidence="3">Blood</tissue>
    </source>
</reference>
<evidence type="ECO:0000313" key="4">
    <source>
        <dbReference type="Proteomes" id="UP000299084"/>
    </source>
</evidence>
<dbReference type="AlphaFoldDB" id="A0A5N4CDS0"/>
<gene>
    <name evidence="3" type="ORF">Cadr_000026067</name>
</gene>
<dbReference type="Proteomes" id="UP000299084">
    <property type="component" value="Unassembled WGS sequence"/>
</dbReference>
<dbReference type="PANTHER" id="PTHR17068:SF16">
    <property type="entry name" value="MARVEL DOMAIN-CONTAINING PROTEIN"/>
    <property type="match status" value="1"/>
</dbReference>